<evidence type="ECO:0000256" key="2">
    <source>
        <dbReference type="ARBA" id="ARBA00022898"/>
    </source>
</evidence>
<reference evidence="5 6" key="1">
    <citation type="submission" date="2023-07" db="EMBL/GenBank/DDBJ databases">
        <title>Sequencing the genomes of 1000 actinobacteria strains.</title>
        <authorList>
            <person name="Klenk H.-P."/>
        </authorList>
    </citation>
    <scope>NUCLEOTIDE SEQUENCE [LARGE SCALE GENOMIC DNA]</scope>
    <source>
        <strain evidence="5 6">DSM 44388</strain>
    </source>
</reference>
<proteinExistence type="predicted"/>
<dbReference type="Pfam" id="PF00291">
    <property type="entry name" value="PALP"/>
    <property type="match status" value="1"/>
</dbReference>
<dbReference type="GO" id="GO:0004794">
    <property type="term" value="F:threonine deaminase activity"/>
    <property type="evidence" value="ECO:0007669"/>
    <property type="project" value="UniProtKB-EC"/>
</dbReference>
<dbReference type="InterPro" id="IPR001926">
    <property type="entry name" value="TrpB-like_PALP"/>
</dbReference>
<dbReference type="Gene3D" id="3.40.50.1100">
    <property type="match status" value="2"/>
</dbReference>
<dbReference type="EC" id="4.3.1.19" evidence="5"/>
<keyword evidence="6" id="KW-1185">Reference proteome</keyword>
<dbReference type="InterPro" id="IPR036052">
    <property type="entry name" value="TrpB-like_PALP_sf"/>
</dbReference>
<evidence type="ECO:0000259" key="4">
    <source>
        <dbReference type="Pfam" id="PF00291"/>
    </source>
</evidence>
<dbReference type="SUPFAM" id="SSF53686">
    <property type="entry name" value="Tryptophan synthase beta subunit-like PLP-dependent enzymes"/>
    <property type="match status" value="1"/>
</dbReference>
<evidence type="ECO:0000313" key="5">
    <source>
        <dbReference type="EMBL" id="MDP9830757.1"/>
    </source>
</evidence>
<accession>A0ABT9PDI4</accession>
<dbReference type="Proteomes" id="UP001235712">
    <property type="component" value="Unassembled WGS sequence"/>
</dbReference>
<name>A0ABT9PDI4_9ACTN</name>
<feature type="domain" description="Tryptophan synthase beta chain-like PALP" evidence="4">
    <location>
        <begin position="7"/>
        <end position="282"/>
    </location>
</feature>
<protein>
    <submittedName>
        <fullName evidence="5">Threonine dehydratase</fullName>
        <ecNumber evidence="5">4.3.1.19</ecNumber>
    </submittedName>
</protein>
<dbReference type="InterPro" id="IPR050147">
    <property type="entry name" value="Ser/Thr_Dehydratase"/>
</dbReference>
<evidence type="ECO:0000256" key="3">
    <source>
        <dbReference type="ARBA" id="ARBA00023239"/>
    </source>
</evidence>
<evidence type="ECO:0000313" key="6">
    <source>
        <dbReference type="Proteomes" id="UP001235712"/>
    </source>
</evidence>
<evidence type="ECO:0000256" key="1">
    <source>
        <dbReference type="ARBA" id="ARBA00001933"/>
    </source>
</evidence>
<comment type="caution">
    <text evidence="5">The sequence shown here is derived from an EMBL/GenBank/DDBJ whole genome shotgun (WGS) entry which is preliminary data.</text>
</comment>
<sequence length="305" mass="32297">MSTETPGPVRTPVTHLPGGRWKSLAVKDETRQKSGAFKYRGTSHRVAGLPRGTRLVAASTGNHASGLAAASAEAGHRLTVYVPGTTPRVKLDRITGAGAEPVLIEGGYDDCELAARQAAQETGALFVHSFDDDLVIDGHRSLFRECEEQFGLPDVVFVPVGGGGLVTAALREWGGRVRVVGVEYDGAPALERSLSDKERVTLDSATGMPEGLLVRRIGRIAFDTATEHALEVLTVSDADLQVSMRKLWSDAGIRAEGAGAAALAAALHRGIPEHRALCVVSGGNIDEATWRHWVEGPTLDRADAS</sequence>
<keyword evidence="3 5" id="KW-0456">Lyase</keyword>
<dbReference type="RefSeq" id="WP_307249873.1">
    <property type="nucleotide sequence ID" value="NZ_JAUSQZ010000001.1"/>
</dbReference>
<comment type="cofactor">
    <cofactor evidence="1">
        <name>pyridoxal 5'-phosphate</name>
        <dbReference type="ChEBI" id="CHEBI:597326"/>
    </cofactor>
</comment>
<keyword evidence="2" id="KW-0663">Pyridoxal phosphate</keyword>
<gene>
    <name evidence="5" type="ORF">J2S57_006506</name>
</gene>
<organism evidence="5 6">
    <name type="scientific">Kineosporia succinea</name>
    <dbReference type="NCBI Taxonomy" id="84632"/>
    <lineage>
        <taxon>Bacteria</taxon>
        <taxon>Bacillati</taxon>
        <taxon>Actinomycetota</taxon>
        <taxon>Actinomycetes</taxon>
        <taxon>Kineosporiales</taxon>
        <taxon>Kineosporiaceae</taxon>
        <taxon>Kineosporia</taxon>
    </lineage>
</organism>
<dbReference type="EMBL" id="JAUSQZ010000001">
    <property type="protein sequence ID" value="MDP9830757.1"/>
    <property type="molecule type" value="Genomic_DNA"/>
</dbReference>
<dbReference type="PANTHER" id="PTHR48078">
    <property type="entry name" value="THREONINE DEHYDRATASE, MITOCHONDRIAL-RELATED"/>
    <property type="match status" value="1"/>
</dbReference>